<evidence type="ECO:0000313" key="1">
    <source>
        <dbReference type="EMBL" id="KAL2817976.1"/>
    </source>
</evidence>
<protein>
    <submittedName>
        <fullName evidence="1">Uncharacterized protein</fullName>
    </submittedName>
</protein>
<accession>A0ABR4HRF1</accession>
<comment type="caution">
    <text evidence="1">The sequence shown here is derived from an EMBL/GenBank/DDBJ whole genome shotgun (WGS) entry which is preliminary data.</text>
</comment>
<organism evidence="1 2">
    <name type="scientific">Aspergillus cavernicola</name>
    <dbReference type="NCBI Taxonomy" id="176166"/>
    <lineage>
        <taxon>Eukaryota</taxon>
        <taxon>Fungi</taxon>
        <taxon>Dikarya</taxon>
        <taxon>Ascomycota</taxon>
        <taxon>Pezizomycotina</taxon>
        <taxon>Eurotiomycetes</taxon>
        <taxon>Eurotiomycetidae</taxon>
        <taxon>Eurotiales</taxon>
        <taxon>Aspergillaceae</taxon>
        <taxon>Aspergillus</taxon>
        <taxon>Aspergillus subgen. Nidulantes</taxon>
    </lineage>
</organism>
<gene>
    <name evidence="1" type="ORF">BDW59DRAFT_165682</name>
</gene>
<evidence type="ECO:0000313" key="2">
    <source>
        <dbReference type="Proteomes" id="UP001610335"/>
    </source>
</evidence>
<name>A0ABR4HRF1_9EURO</name>
<reference evidence="1 2" key="1">
    <citation type="submission" date="2024-07" db="EMBL/GenBank/DDBJ databases">
        <title>Section-level genome sequencing and comparative genomics of Aspergillus sections Usti and Cavernicolus.</title>
        <authorList>
            <consortium name="Lawrence Berkeley National Laboratory"/>
            <person name="Nybo J.L."/>
            <person name="Vesth T.C."/>
            <person name="Theobald S."/>
            <person name="Frisvad J.C."/>
            <person name="Larsen T.O."/>
            <person name="Kjaerboelling I."/>
            <person name="Rothschild-Mancinelli K."/>
            <person name="Lyhne E.K."/>
            <person name="Kogle M.E."/>
            <person name="Barry K."/>
            <person name="Clum A."/>
            <person name="Na H."/>
            <person name="Ledsgaard L."/>
            <person name="Lin J."/>
            <person name="Lipzen A."/>
            <person name="Kuo A."/>
            <person name="Riley R."/>
            <person name="Mondo S."/>
            <person name="LaButti K."/>
            <person name="Haridas S."/>
            <person name="Pangalinan J."/>
            <person name="Salamov A.A."/>
            <person name="Simmons B.A."/>
            <person name="Magnuson J.K."/>
            <person name="Chen J."/>
            <person name="Drula E."/>
            <person name="Henrissat B."/>
            <person name="Wiebenga A."/>
            <person name="Lubbers R.J."/>
            <person name="Gomes A.C."/>
            <person name="Makela M.R."/>
            <person name="Stajich J."/>
            <person name="Grigoriev I.V."/>
            <person name="Mortensen U.H."/>
            <person name="De vries R.P."/>
            <person name="Baker S.E."/>
            <person name="Andersen M.R."/>
        </authorList>
    </citation>
    <scope>NUCLEOTIDE SEQUENCE [LARGE SCALE GENOMIC DNA]</scope>
    <source>
        <strain evidence="1 2">CBS 600.67</strain>
    </source>
</reference>
<keyword evidence="2" id="KW-1185">Reference proteome</keyword>
<dbReference type="Proteomes" id="UP001610335">
    <property type="component" value="Unassembled WGS sequence"/>
</dbReference>
<proteinExistence type="predicted"/>
<dbReference type="EMBL" id="JBFXLS010000087">
    <property type="protein sequence ID" value="KAL2817976.1"/>
    <property type="molecule type" value="Genomic_DNA"/>
</dbReference>
<sequence length="154" mass="18160">MDRKCHIKDVAAYHNEIVRRLELLAEKPDQENIKWLSRRCLEAFERLNESLTTCPQELLAQIPLSTIEDDHTRFKTWCETSFHFPLFEMRRVAGCLRSLCDYLGLSHEIATGVREPWERMARDGQEIPPELREWQEAIHENLNGLIRKSEKAQS</sequence>